<protein>
    <submittedName>
        <fullName evidence="9">Carbohydrate ABC transporter permease</fullName>
    </submittedName>
</protein>
<evidence type="ECO:0000313" key="10">
    <source>
        <dbReference type="Proteomes" id="UP001652409"/>
    </source>
</evidence>
<accession>A0ABT2TX42</accession>
<name>A0ABT2TX42_9FIRM</name>
<keyword evidence="10" id="KW-1185">Reference proteome</keyword>
<dbReference type="Gene3D" id="1.10.3720.10">
    <property type="entry name" value="MetI-like"/>
    <property type="match status" value="1"/>
</dbReference>
<keyword evidence="2 7" id="KW-0813">Transport</keyword>
<feature type="transmembrane region" description="Helical" evidence="7">
    <location>
        <begin position="242"/>
        <end position="263"/>
    </location>
</feature>
<keyword evidence="4 7" id="KW-0812">Transmembrane</keyword>
<comment type="subcellular location">
    <subcellularLocation>
        <location evidence="1 7">Cell membrane</location>
        <topology evidence="1 7">Multi-pass membrane protein</topology>
    </subcellularLocation>
</comment>
<organism evidence="9 10">
    <name type="scientific">Blautia ammoniilytica</name>
    <dbReference type="NCBI Taxonomy" id="2981782"/>
    <lineage>
        <taxon>Bacteria</taxon>
        <taxon>Bacillati</taxon>
        <taxon>Bacillota</taxon>
        <taxon>Clostridia</taxon>
        <taxon>Lachnospirales</taxon>
        <taxon>Lachnospiraceae</taxon>
        <taxon>Blautia</taxon>
    </lineage>
</organism>
<evidence type="ECO:0000256" key="5">
    <source>
        <dbReference type="ARBA" id="ARBA00022989"/>
    </source>
</evidence>
<dbReference type="CDD" id="cd06261">
    <property type="entry name" value="TM_PBP2"/>
    <property type="match status" value="1"/>
</dbReference>
<dbReference type="InterPro" id="IPR035906">
    <property type="entry name" value="MetI-like_sf"/>
</dbReference>
<comment type="similarity">
    <text evidence="7">Belongs to the binding-protein-dependent transport system permease family.</text>
</comment>
<dbReference type="PANTHER" id="PTHR43744">
    <property type="entry name" value="ABC TRANSPORTER PERMEASE PROTEIN MG189-RELATED-RELATED"/>
    <property type="match status" value="1"/>
</dbReference>
<evidence type="ECO:0000256" key="4">
    <source>
        <dbReference type="ARBA" id="ARBA00022692"/>
    </source>
</evidence>
<comment type="caution">
    <text evidence="9">The sequence shown here is derived from an EMBL/GenBank/DDBJ whole genome shotgun (WGS) entry which is preliminary data.</text>
</comment>
<feature type="domain" description="ABC transmembrane type-1" evidence="8">
    <location>
        <begin position="72"/>
        <end position="263"/>
    </location>
</feature>
<reference evidence="9 10" key="1">
    <citation type="journal article" date="2021" name="ISME Commun">
        <title>Automated analysis of genomic sequences facilitates high-throughput and comprehensive description of bacteria.</title>
        <authorList>
            <person name="Hitch T.C.A."/>
        </authorList>
    </citation>
    <scope>NUCLEOTIDE SEQUENCE [LARGE SCALE GENOMIC DNA]</scope>
    <source>
        <strain evidence="9 10">Sanger_23</strain>
    </source>
</reference>
<dbReference type="SUPFAM" id="SSF161098">
    <property type="entry name" value="MetI-like"/>
    <property type="match status" value="1"/>
</dbReference>
<evidence type="ECO:0000256" key="3">
    <source>
        <dbReference type="ARBA" id="ARBA00022475"/>
    </source>
</evidence>
<dbReference type="EMBL" id="JAOQJL010000040">
    <property type="protein sequence ID" value="MCU6766807.1"/>
    <property type="molecule type" value="Genomic_DNA"/>
</dbReference>
<feature type="transmembrane region" description="Helical" evidence="7">
    <location>
        <begin position="109"/>
        <end position="131"/>
    </location>
</feature>
<evidence type="ECO:0000256" key="6">
    <source>
        <dbReference type="ARBA" id="ARBA00023136"/>
    </source>
</evidence>
<dbReference type="PROSITE" id="PS50928">
    <property type="entry name" value="ABC_TM1"/>
    <property type="match status" value="1"/>
</dbReference>
<evidence type="ECO:0000256" key="1">
    <source>
        <dbReference type="ARBA" id="ARBA00004651"/>
    </source>
</evidence>
<sequence>MKREKKRSAGFYAGFILFVLVALVNVYPMVFSIFCSFKGNLEIFSSFTSLPKKLRIENYATAWNIGNIGRYFLNTLILAAGTLLVSGLFGAMASYILAKFTFKGKSKWYLLFIAGMMIPIQAVLIPLSYIFGKLGIMNNYPVLILLYSAFCFPMTILILTGFMNSIPTELEEAMVIDGAGIGQVFFGMIIPLSMPGIISVSIFNFIQVWNNLLFPLIFVSDKNKGTISMGLLAFFGEYSTDYSASMAGICLTTIPVIIAYIFFQEKIENGLMSGAIKG</sequence>
<keyword evidence="5 7" id="KW-1133">Transmembrane helix</keyword>
<feature type="transmembrane region" description="Helical" evidence="7">
    <location>
        <begin position="184"/>
        <end position="206"/>
    </location>
</feature>
<gene>
    <name evidence="9" type="ORF">OCV61_15595</name>
</gene>
<feature type="transmembrane region" description="Helical" evidence="7">
    <location>
        <begin position="12"/>
        <end position="34"/>
    </location>
</feature>
<dbReference type="Pfam" id="PF00528">
    <property type="entry name" value="BPD_transp_1"/>
    <property type="match status" value="1"/>
</dbReference>
<feature type="transmembrane region" description="Helical" evidence="7">
    <location>
        <begin position="143"/>
        <end position="163"/>
    </location>
</feature>
<keyword evidence="6 7" id="KW-0472">Membrane</keyword>
<dbReference type="InterPro" id="IPR000515">
    <property type="entry name" value="MetI-like"/>
</dbReference>
<dbReference type="PANTHER" id="PTHR43744:SF12">
    <property type="entry name" value="ABC TRANSPORTER PERMEASE PROTEIN MG189-RELATED"/>
    <property type="match status" value="1"/>
</dbReference>
<dbReference type="Proteomes" id="UP001652409">
    <property type="component" value="Unassembled WGS sequence"/>
</dbReference>
<evidence type="ECO:0000259" key="8">
    <source>
        <dbReference type="PROSITE" id="PS50928"/>
    </source>
</evidence>
<evidence type="ECO:0000256" key="2">
    <source>
        <dbReference type="ARBA" id="ARBA00022448"/>
    </source>
</evidence>
<proteinExistence type="inferred from homology"/>
<evidence type="ECO:0000256" key="7">
    <source>
        <dbReference type="RuleBase" id="RU363032"/>
    </source>
</evidence>
<dbReference type="RefSeq" id="WP_158422594.1">
    <property type="nucleotide sequence ID" value="NZ_JAOQJL010000040.1"/>
</dbReference>
<feature type="transmembrane region" description="Helical" evidence="7">
    <location>
        <begin position="71"/>
        <end position="97"/>
    </location>
</feature>
<evidence type="ECO:0000313" key="9">
    <source>
        <dbReference type="EMBL" id="MCU6766807.1"/>
    </source>
</evidence>
<keyword evidence="3" id="KW-1003">Cell membrane</keyword>